<dbReference type="Pfam" id="PF02371">
    <property type="entry name" value="Transposase_20"/>
    <property type="match status" value="1"/>
</dbReference>
<dbReference type="GO" id="GO:0003677">
    <property type="term" value="F:DNA binding"/>
    <property type="evidence" value="ECO:0007669"/>
    <property type="project" value="InterPro"/>
</dbReference>
<gene>
    <name evidence="2" type="ORF">PCAR9_A30003</name>
</gene>
<name>A0A2K4X949_PSEVC</name>
<reference evidence="2 3" key="1">
    <citation type="submission" date="2017-11" db="EMBL/GenBank/DDBJ databases">
        <authorList>
            <person name="Han C.G."/>
        </authorList>
    </citation>
    <scope>NUCLEOTIDE SEQUENCE [LARGE SCALE GENOMIC DNA]</scope>
    <source>
        <strain evidence="3">ATCC 43555</strain>
    </source>
</reference>
<protein>
    <recommendedName>
        <fullName evidence="1">Transposase IS116/IS110/IS902 C-terminal domain-containing protein</fullName>
    </recommendedName>
</protein>
<dbReference type="EMBL" id="LT965928">
    <property type="protein sequence ID" value="SOU40844.1"/>
    <property type="molecule type" value="Genomic_DNA"/>
</dbReference>
<accession>A0A2K4X949</accession>
<dbReference type="GO" id="GO:0006313">
    <property type="term" value="P:DNA transposition"/>
    <property type="evidence" value="ECO:0007669"/>
    <property type="project" value="InterPro"/>
</dbReference>
<dbReference type="Proteomes" id="UP000238288">
    <property type="component" value="Chromosome PCAR9a"/>
</dbReference>
<feature type="domain" description="Transposase IS116/IS110/IS902 C-terminal" evidence="1">
    <location>
        <begin position="4"/>
        <end position="47"/>
    </location>
</feature>
<evidence type="ECO:0000313" key="2">
    <source>
        <dbReference type="EMBL" id="SOU40844.1"/>
    </source>
</evidence>
<dbReference type="InterPro" id="IPR003346">
    <property type="entry name" value="Transposase_20"/>
</dbReference>
<dbReference type="AlphaFoldDB" id="A0A2K4X949"/>
<evidence type="ECO:0000259" key="1">
    <source>
        <dbReference type="Pfam" id="PF02371"/>
    </source>
</evidence>
<dbReference type="GO" id="GO:0004803">
    <property type="term" value="F:transposase activity"/>
    <property type="evidence" value="ECO:0007669"/>
    <property type="project" value="InterPro"/>
</dbReference>
<proteinExistence type="predicted"/>
<evidence type="ECO:0000313" key="3">
    <source>
        <dbReference type="Proteomes" id="UP000238288"/>
    </source>
</evidence>
<organism evidence="2 3">
    <name type="scientific">Pseudoalteromonas carrageenovora IAM 12662</name>
    <dbReference type="NCBI Taxonomy" id="1314868"/>
    <lineage>
        <taxon>Bacteria</taxon>
        <taxon>Pseudomonadati</taxon>
        <taxon>Pseudomonadota</taxon>
        <taxon>Gammaproteobacteria</taxon>
        <taxon>Alteromonadales</taxon>
        <taxon>Pseudoalteromonadaceae</taxon>
        <taxon>Pseudoalteromonas</taxon>
    </lineage>
</organism>
<sequence length="108" mass="12358">MPLFNRESGVSQCIRMIRGGRPRNRTAIYMAMMSATLCNPKFKAIYHRLVTAGKPKKVAIIACIRKLIVSRTKLDTLFYLQIKCTNKFTNQIKNLSFIARSLFISSNK</sequence>